<comment type="caution">
    <text evidence="1">The sequence shown here is derived from an EMBL/GenBank/DDBJ whole genome shotgun (WGS) entry which is preliminary data.</text>
</comment>
<dbReference type="EMBL" id="BFAA01005410">
    <property type="protein sequence ID" value="GCB63998.1"/>
    <property type="molecule type" value="Genomic_DNA"/>
</dbReference>
<name>A0A401NSX7_SCYTO</name>
<accession>A0A401NSX7</accession>
<reference evidence="1 2" key="1">
    <citation type="journal article" date="2018" name="Nat. Ecol. Evol.">
        <title>Shark genomes provide insights into elasmobranch evolution and the origin of vertebrates.</title>
        <authorList>
            <person name="Hara Y"/>
            <person name="Yamaguchi K"/>
            <person name="Onimaru K"/>
            <person name="Kadota M"/>
            <person name="Koyanagi M"/>
            <person name="Keeley SD"/>
            <person name="Tatsumi K"/>
            <person name="Tanaka K"/>
            <person name="Motone F"/>
            <person name="Kageyama Y"/>
            <person name="Nozu R"/>
            <person name="Adachi N"/>
            <person name="Nishimura O"/>
            <person name="Nakagawa R"/>
            <person name="Tanegashima C"/>
            <person name="Kiyatake I"/>
            <person name="Matsumoto R"/>
            <person name="Murakumo K"/>
            <person name="Nishida K"/>
            <person name="Terakita A"/>
            <person name="Kuratani S"/>
            <person name="Sato K"/>
            <person name="Hyodo S Kuraku.S."/>
        </authorList>
    </citation>
    <scope>NUCLEOTIDE SEQUENCE [LARGE SCALE GENOMIC DNA]</scope>
</reference>
<gene>
    <name evidence="1" type="ORF">scyTo_0011692</name>
</gene>
<dbReference type="Proteomes" id="UP000288216">
    <property type="component" value="Unassembled WGS sequence"/>
</dbReference>
<keyword evidence="2" id="KW-1185">Reference proteome</keyword>
<evidence type="ECO:0000313" key="1">
    <source>
        <dbReference type="EMBL" id="GCB63998.1"/>
    </source>
</evidence>
<organism evidence="1 2">
    <name type="scientific">Scyliorhinus torazame</name>
    <name type="common">Cloudy catshark</name>
    <name type="synonym">Catulus torazame</name>
    <dbReference type="NCBI Taxonomy" id="75743"/>
    <lineage>
        <taxon>Eukaryota</taxon>
        <taxon>Metazoa</taxon>
        <taxon>Chordata</taxon>
        <taxon>Craniata</taxon>
        <taxon>Vertebrata</taxon>
        <taxon>Chondrichthyes</taxon>
        <taxon>Elasmobranchii</taxon>
        <taxon>Galeomorphii</taxon>
        <taxon>Galeoidea</taxon>
        <taxon>Carcharhiniformes</taxon>
        <taxon>Scyliorhinidae</taxon>
        <taxon>Scyliorhinus</taxon>
    </lineage>
</organism>
<evidence type="ECO:0000313" key="2">
    <source>
        <dbReference type="Proteomes" id="UP000288216"/>
    </source>
</evidence>
<dbReference type="OrthoDB" id="8957176at2759"/>
<dbReference type="AlphaFoldDB" id="A0A401NSX7"/>
<dbReference type="STRING" id="75743.A0A401NSX7"/>
<proteinExistence type="predicted"/>
<sequence length="94" mass="10625">MLPCWDTQTRMRGDDPFAGMRDLKRFSDRAAAGDFLLLRAAGIRDPNDHILSQEDFDEITDFNDLPTSLFACNVHQSVFEDEQGRGTIGIPLDH</sequence>
<protein>
    <submittedName>
        <fullName evidence="1">Uncharacterized protein</fullName>
    </submittedName>
</protein>